<dbReference type="RefSeq" id="WP_103077188.1">
    <property type="nucleotide sequence ID" value="NZ_AZRN01000023.1"/>
</dbReference>
<dbReference type="SUPFAM" id="SSF53474">
    <property type="entry name" value="alpha/beta-Hydrolases"/>
    <property type="match status" value="1"/>
</dbReference>
<evidence type="ECO:0000313" key="1">
    <source>
        <dbReference type="EMBL" id="PNR99197.1"/>
    </source>
</evidence>
<organism evidence="1 2">
    <name type="scientific">Petrotoga mexicana DSM 14811</name>
    <dbReference type="NCBI Taxonomy" id="1122954"/>
    <lineage>
        <taxon>Bacteria</taxon>
        <taxon>Thermotogati</taxon>
        <taxon>Thermotogota</taxon>
        <taxon>Thermotogae</taxon>
        <taxon>Petrotogales</taxon>
        <taxon>Petrotogaceae</taxon>
        <taxon>Petrotoga</taxon>
    </lineage>
</organism>
<proteinExistence type="predicted"/>
<dbReference type="Gene3D" id="3.40.50.1820">
    <property type="entry name" value="alpha/beta hydrolase"/>
    <property type="match status" value="1"/>
</dbReference>
<dbReference type="EMBL" id="AZRN01000023">
    <property type="protein sequence ID" value="PNR99197.1"/>
    <property type="molecule type" value="Genomic_DNA"/>
</dbReference>
<dbReference type="Proteomes" id="UP000236604">
    <property type="component" value="Unassembled WGS sequence"/>
</dbReference>
<dbReference type="GO" id="GO:0016747">
    <property type="term" value="F:acyltransferase activity, transferring groups other than amino-acyl groups"/>
    <property type="evidence" value="ECO:0007669"/>
    <property type="project" value="TreeGrafter"/>
</dbReference>
<dbReference type="PANTHER" id="PTHR48098">
    <property type="entry name" value="ENTEROCHELIN ESTERASE-RELATED"/>
    <property type="match status" value="1"/>
</dbReference>
<accession>A0A2K1P8Z3</accession>
<keyword evidence="2" id="KW-1185">Reference proteome</keyword>
<dbReference type="InterPro" id="IPR050583">
    <property type="entry name" value="Mycobacterial_A85_antigen"/>
</dbReference>
<comment type="caution">
    <text evidence="1">The sequence shown here is derived from an EMBL/GenBank/DDBJ whole genome shotgun (WGS) entry which is preliminary data.</text>
</comment>
<dbReference type="InterPro" id="IPR000801">
    <property type="entry name" value="Esterase-like"/>
</dbReference>
<evidence type="ECO:0000313" key="2">
    <source>
        <dbReference type="Proteomes" id="UP000236604"/>
    </source>
</evidence>
<dbReference type="AlphaFoldDB" id="A0A2K1P8Z3"/>
<sequence>MALLQVNFMSKSLMRKVPILVVLPVDKVNLPGMSEITDNRNNSFKTLYLLHGMFGNYTDWVSETRIQRLAEERNLVVVMPSGENSFYLDQPESGNFYGEFIGKELVDITRKMFPLSKRREDTFIAGLSMGGYGAIRNGLKYHETFGYIAGLSSALILEQMLNESFKEIAYEKSCFGDPQEAILSDKNPKILVKYIREKMKEDPSVHFPKMYMACGTEDDLINSNRDFRDFLMENNVDLTYEEGPGAHTWDFWDTYIEKVLDWLPLKN</sequence>
<dbReference type="PANTHER" id="PTHR48098:SF1">
    <property type="entry name" value="DIACYLGLYCEROL ACYLTRANSFERASE_MYCOLYLTRANSFERASE AG85A"/>
    <property type="match status" value="1"/>
</dbReference>
<name>A0A2K1P8Z3_9BACT</name>
<dbReference type="Pfam" id="PF00756">
    <property type="entry name" value="Esterase"/>
    <property type="match status" value="1"/>
</dbReference>
<dbReference type="InterPro" id="IPR029058">
    <property type="entry name" value="AB_hydrolase_fold"/>
</dbReference>
<protein>
    <submittedName>
        <fullName evidence="1">Acetyl esterase</fullName>
    </submittedName>
</protein>
<reference evidence="1 2" key="1">
    <citation type="submission" date="2013-12" db="EMBL/GenBank/DDBJ databases">
        <title>Comparative genomics of Petrotoga isolates.</title>
        <authorList>
            <person name="Nesbo C.L."/>
            <person name="Charchuk R."/>
            <person name="Chow K."/>
        </authorList>
    </citation>
    <scope>NUCLEOTIDE SEQUENCE [LARGE SCALE GENOMIC DNA]</scope>
    <source>
        <strain evidence="1 2">DSM 14811</strain>
    </source>
</reference>
<gene>
    <name evidence="1" type="ORF">X927_06205</name>
</gene>